<dbReference type="Proteomes" id="UP000297910">
    <property type="component" value="Unassembled WGS sequence"/>
</dbReference>
<evidence type="ECO:0000256" key="4">
    <source>
        <dbReference type="SAM" id="MobiDB-lite"/>
    </source>
</evidence>
<evidence type="ECO:0000313" key="6">
    <source>
        <dbReference type="Proteomes" id="UP000297910"/>
    </source>
</evidence>
<accession>A0A4Z1FJD2</accession>
<reference evidence="5 6" key="1">
    <citation type="submission" date="2017-12" db="EMBL/GenBank/DDBJ databases">
        <title>Comparative genomics of Botrytis spp.</title>
        <authorList>
            <person name="Valero-Jimenez C.A."/>
            <person name="Tapia P."/>
            <person name="Veloso J."/>
            <person name="Silva-Moreno E."/>
            <person name="Staats M."/>
            <person name="Valdes J.H."/>
            <person name="Van Kan J.A.L."/>
        </authorList>
    </citation>
    <scope>NUCLEOTIDE SEQUENCE [LARGE SCALE GENOMIC DNA]</scope>
    <source>
        <strain evidence="5 6">Bp0003</strain>
    </source>
</reference>
<feature type="repeat" description="ANK" evidence="3">
    <location>
        <begin position="381"/>
        <end position="413"/>
    </location>
</feature>
<feature type="repeat" description="ANK" evidence="3">
    <location>
        <begin position="189"/>
        <end position="222"/>
    </location>
</feature>
<evidence type="ECO:0000256" key="3">
    <source>
        <dbReference type="PROSITE-ProRule" id="PRU00023"/>
    </source>
</evidence>
<dbReference type="Pfam" id="PF12796">
    <property type="entry name" value="Ank_2"/>
    <property type="match status" value="1"/>
</dbReference>
<keyword evidence="6" id="KW-1185">Reference proteome</keyword>
<evidence type="ECO:0000256" key="2">
    <source>
        <dbReference type="ARBA" id="ARBA00023043"/>
    </source>
</evidence>
<dbReference type="PANTHER" id="PTHR24198">
    <property type="entry name" value="ANKYRIN REPEAT AND PROTEIN KINASE DOMAIN-CONTAINING PROTEIN"/>
    <property type="match status" value="1"/>
</dbReference>
<name>A0A4Z1FJD2_9HELO</name>
<gene>
    <name evidence="5" type="ORF">BPAE_0142g00320</name>
</gene>
<feature type="repeat" description="ANK" evidence="3">
    <location>
        <begin position="42"/>
        <end position="74"/>
    </location>
</feature>
<comment type="caution">
    <text evidence="5">The sequence shown here is derived from an EMBL/GenBank/DDBJ whole genome shotgun (WGS) entry which is preliminary data.</text>
</comment>
<keyword evidence="1" id="KW-0677">Repeat</keyword>
<dbReference type="AlphaFoldDB" id="A0A4Z1FJD2"/>
<sequence>MNDLPRREVALQKASLFGQTWIVKDILAQEDLDINFCGPETNCLTALHSGSMNGHIYVVRILIDHGAALEVQESRSNPKGFYHLTTFMLTLVNEHMEVAMLLEEAGADANTLDHGGMSALHVAAICSVSMIDYLLHSPIFHQTVSVRSLANITFIMVAVMRGDMDNIEYVLKRSSLSDILARCTSSNCSGYTALHFAVSYNSPRVIIETLVQSGLEMNLETDARNLFRYTSIVDPAAYIQDTALRMFVAKPGINLEPKDAEGRPALVVLCQGLAKSDEPDQRDNWTTLHNSINLLIRRGADVLSQDARGNTALHYICEVASLPHHFGALLILLYESTPILLGSKSSEHYIELFGKPDQPYHPIEHAKTEVICKLIDSIGPIKLTPLPVALAGKNISIIEMLVAHGASANSADVYGTTPIEVARLVYEDDRMIKALDDSPSPVAPLLTIIEKSEETVKTDDHIHIALEEALLRNDINNVEALFQTGCSPKGIFSCGCTLLVTVLHEGLLELANYLIDKGVMIEGSITEFCLPGLSRRCMIVAPTLEFFQSIQGFTSLDLATSLGDSKLVQKILFKSQQSNYHVLRSLHTVALNGRIGCVKSLLHYLAIKDSNKKCLVAEHNMITHPEYFSAPILFASNNIRLRIRHDPTLTASHFAVRGPNDYFRVVNELLIYGADLEARDQYGDTALHCALSKGKLKVSAVLISAGASVNSLSGENHSPIRLTVAYCTPDTGFLLHEFGASLETDIYNREDLLLLAIRRSSPEMVNALMGLGINLNTADHRAIPILFTVLKYLEEEFILELLPEIDVIRHPKLGTMLNQASARVCSAENAKSQKTSRDTFQDNGPKALEETRTPMNANIPMLEWCMSELENTEKAAERENHLSLFEEASSQPWWTEDINTDKD</sequence>
<organism evidence="5 6">
    <name type="scientific">Botrytis paeoniae</name>
    <dbReference type="NCBI Taxonomy" id="278948"/>
    <lineage>
        <taxon>Eukaryota</taxon>
        <taxon>Fungi</taxon>
        <taxon>Dikarya</taxon>
        <taxon>Ascomycota</taxon>
        <taxon>Pezizomycotina</taxon>
        <taxon>Leotiomycetes</taxon>
        <taxon>Helotiales</taxon>
        <taxon>Sclerotiniaceae</taxon>
        <taxon>Botrytis</taxon>
    </lineage>
</organism>
<dbReference type="PROSITE" id="PS50297">
    <property type="entry name" value="ANK_REP_REGION"/>
    <property type="match status" value="3"/>
</dbReference>
<feature type="repeat" description="ANK" evidence="3">
    <location>
        <begin position="682"/>
        <end position="714"/>
    </location>
</feature>
<dbReference type="InterPro" id="IPR002110">
    <property type="entry name" value="Ankyrin_rpt"/>
</dbReference>
<dbReference type="EMBL" id="PQXI01000142">
    <property type="protein sequence ID" value="TGO23169.1"/>
    <property type="molecule type" value="Genomic_DNA"/>
</dbReference>
<dbReference type="PANTHER" id="PTHR24198:SF165">
    <property type="entry name" value="ANKYRIN REPEAT-CONTAINING PROTEIN-RELATED"/>
    <property type="match status" value="1"/>
</dbReference>
<evidence type="ECO:0000256" key="1">
    <source>
        <dbReference type="ARBA" id="ARBA00022737"/>
    </source>
</evidence>
<evidence type="ECO:0000313" key="5">
    <source>
        <dbReference type="EMBL" id="TGO23169.1"/>
    </source>
</evidence>
<proteinExistence type="predicted"/>
<keyword evidence="2 3" id="KW-0040">ANK repeat</keyword>
<protein>
    <submittedName>
        <fullName evidence="5">Uncharacterized protein</fullName>
    </submittedName>
</protein>
<feature type="region of interest" description="Disordered" evidence="4">
    <location>
        <begin position="828"/>
        <end position="850"/>
    </location>
</feature>
<dbReference type="SMART" id="SM00248">
    <property type="entry name" value="ANK"/>
    <property type="match status" value="15"/>
</dbReference>
<dbReference type="PROSITE" id="PS50088">
    <property type="entry name" value="ANK_REPEAT"/>
    <property type="match status" value="4"/>
</dbReference>
<dbReference type="SUPFAM" id="SSF48403">
    <property type="entry name" value="Ankyrin repeat"/>
    <property type="match status" value="3"/>
</dbReference>
<dbReference type="Gene3D" id="1.25.40.20">
    <property type="entry name" value="Ankyrin repeat-containing domain"/>
    <property type="match status" value="5"/>
</dbReference>
<dbReference type="InterPro" id="IPR036770">
    <property type="entry name" value="Ankyrin_rpt-contain_sf"/>
</dbReference>